<accession>A0A7S3DUK9</accession>
<proteinExistence type="predicted"/>
<gene>
    <name evidence="1" type="ORF">APAL1065_LOCUS20479</name>
</gene>
<dbReference type="AlphaFoldDB" id="A0A7S3DUK9"/>
<dbReference type="EMBL" id="HBHT01030543">
    <property type="protein sequence ID" value="CAD9982293.1"/>
    <property type="molecule type" value="Transcribed_RNA"/>
</dbReference>
<evidence type="ECO:0000313" key="1">
    <source>
        <dbReference type="EMBL" id="CAD9982293.1"/>
    </source>
</evidence>
<sequence length="126" mass="13940">MALSTRAATVAISRMTALSSPASRRFLLTPNSQIPTLSRTFQRRPFSAASSHHHHHHHHHDSADWQYGVGLVAVATVSIVPALLSGYTPHQPTPTAVCEEEPQVIPTISKRKRFKCRITVPNFLQS</sequence>
<organism evidence="1">
    <name type="scientific">Entomoneis paludosa</name>
    <dbReference type="NCBI Taxonomy" id="265537"/>
    <lineage>
        <taxon>Eukaryota</taxon>
        <taxon>Sar</taxon>
        <taxon>Stramenopiles</taxon>
        <taxon>Ochrophyta</taxon>
        <taxon>Bacillariophyta</taxon>
        <taxon>Bacillariophyceae</taxon>
        <taxon>Bacillariophycidae</taxon>
        <taxon>Entomoneidaceae</taxon>
        <taxon>Entomoneis</taxon>
    </lineage>
</organism>
<reference evidence="1" key="1">
    <citation type="submission" date="2021-01" db="EMBL/GenBank/DDBJ databases">
        <authorList>
            <person name="Corre E."/>
            <person name="Pelletier E."/>
            <person name="Niang G."/>
            <person name="Scheremetjew M."/>
            <person name="Finn R."/>
            <person name="Kale V."/>
            <person name="Holt S."/>
            <person name="Cochrane G."/>
            <person name="Meng A."/>
            <person name="Brown T."/>
            <person name="Cohen L."/>
        </authorList>
    </citation>
    <scope>NUCLEOTIDE SEQUENCE</scope>
    <source>
        <strain evidence="1">CCMP125</strain>
    </source>
</reference>
<name>A0A7S3DUK9_9STRA</name>
<protein>
    <submittedName>
        <fullName evidence="1">Uncharacterized protein</fullName>
    </submittedName>
</protein>